<dbReference type="OrthoDB" id="5195404at2"/>
<dbReference type="EMBL" id="VIRS01000017">
    <property type="protein sequence ID" value="TQS42561.1"/>
    <property type="molecule type" value="Genomic_DNA"/>
</dbReference>
<name>A0A545AMS2_9ACTN</name>
<organism evidence="1 2">
    <name type="scientific">Cryptosporangium phraense</name>
    <dbReference type="NCBI Taxonomy" id="2593070"/>
    <lineage>
        <taxon>Bacteria</taxon>
        <taxon>Bacillati</taxon>
        <taxon>Actinomycetota</taxon>
        <taxon>Actinomycetes</taxon>
        <taxon>Cryptosporangiales</taxon>
        <taxon>Cryptosporangiaceae</taxon>
        <taxon>Cryptosporangium</taxon>
    </lineage>
</organism>
<protein>
    <submittedName>
        <fullName evidence="1">Uncharacterized protein</fullName>
    </submittedName>
</protein>
<dbReference type="RefSeq" id="WP_142706869.1">
    <property type="nucleotide sequence ID" value="NZ_VIRS01000017.1"/>
</dbReference>
<dbReference type="InParanoid" id="A0A545AMS2"/>
<dbReference type="AlphaFoldDB" id="A0A545AMS2"/>
<sequence length="172" mass="18106">MVIAAAAAAWAVFVANDAEPDSPCSITVSGHNEGPINANCEEFTDEVSSGTLREARDAARKYADVPPPRSGPSPFLIAGAPHGLKVRTSGTVDGVQIGAVINQSVVWGECQTRTDFDPDRTDNTGAAWLRIKWGTNQPNAQVGFSEPSGKYSGWVYMGFTVPAGHNGAVRSC</sequence>
<comment type="caution">
    <text evidence="1">The sequence shown here is derived from an EMBL/GenBank/DDBJ whole genome shotgun (WGS) entry which is preliminary data.</text>
</comment>
<proteinExistence type="predicted"/>
<gene>
    <name evidence="1" type="ORF">FL583_22980</name>
</gene>
<evidence type="ECO:0000313" key="2">
    <source>
        <dbReference type="Proteomes" id="UP000317982"/>
    </source>
</evidence>
<evidence type="ECO:0000313" key="1">
    <source>
        <dbReference type="EMBL" id="TQS42561.1"/>
    </source>
</evidence>
<dbReference type="Proteomes" id="UP000317982">
    <property type="component" value="Unassembled WGS sequence"/>
</dbReference>
<reference evidence="1 2" key="1">
    <citation type="submission" date="2019-07" db="EMBL/GenBank/DDBJ databases">
        <title>Cryptosporangium phraense sp. nov., isolated from plant litter.</title>
        <authorList>
            <person name="Suriyachadkun C."/>
        </authorList>
    </citation>
    <scope>NUCLEOTIDE SEQUENCE [LARGE SCALE GENOMIC DNA]</scope>
    <source>
        <strain evidence="1 2">A-T 5661</strain>
    </source>
</reference>
<accession>A0A545AMS2</accession>
<keyword evidence="2" id="KW-1185">Reference proteome</keyword>